<dbReference type="InterPro" id="IPR000192">
    <property type="entry name" value="Aminotrans_V_dom"/>
</dbReference>
<dbReference type="Pfam" id="PF00266">
    <property type="entry name" value="Aminotran_5"/>
    <property type="match status" value="1"/>
</dbReference>
<dbReference type="PANTHER" id="PTHR43092">
    <property type="entry name" value="L-CYSTEINE DESULFHYDRASE"/>
    <property type="match status" value="1"/>
</dbReference>
<evidence type="ECO:0000259" key="7">
    <source>
        <dbReference type="Pfam" id="PF00266"/>
    </source>
</evidence>
<dbReference type="EC" id="5.1.1.17" evidence="8"/>
<accession>A0ABS4Q1A5</accession>
<keyword evidence="3" id="KW-0045">Antibiotic biosynthesis</keyword>
<evidence type="ECO:0000256" key="6">
    <source>
        <dbReference type="SAM" id="MobiDB-lite"/>
    </source>
</evidence>
<evidence type="ECO:0000256" key="3">
    <source>
        <dbReference type="ARBA" id="ARBA00023194"/>
    </source>
</evidence>
<dbReference type="PANTHER" id="PTHR43092:SF2">
    <property type="entry name" value="HERCYNYLCYSTEINE SULFOXIDE LYASE"/>
    <property type="match status" value="1"/>
</dbReference>
<reference evidence="8 9" key="1">
    <citation type="submission" date="2021-03" db="EMBL/GenBank/DDBJ databases">
        <title>Sequencing the genomes of 1000 actinobacteria strains.</title>
        <authorList>
            <person name="Klenk H.-P."/>
        </authorList>
    </citation>
    <scope>NUCLEOTIDE SEQUENCE [LARGE SCALE GENOMIC DNA]</scope>
    <source>
        <strain evidence="8 9">DSM 45510</strain>
    </source>
</reference>
<dbReference type="InterPro" id="IPR015422">
    <property type="entry name" value="PyrdxlP-dep_Trfase_small"/>
</dbReference>
<comment type="similarity">
    <text evidence="4">Belongs to the class-V pyridoxal-phosphate-dependent aminotransferase family.</text>
</comment>
<feature type="compositionally biased region" description="Basic and acidic residues" evidence="6">
    <location>
        <begin position="251"/>
        <end position="264"/>
    </location>
</feature>
<dbReference type="EMBL" id="JAGGMS010000001">
    <property type="protein sequence ID" value="MBP2184925.1"/>
    <property type="molecule type" value="Genomic_DNA"/>
</dbReference>
<dbReference type="GO" id="GO:0045439">
    <property type="term" value="F:isopenicillin-N epimerase activity"/>
    <property type="evidence" value="ECO:0007669"/>
    <property type="project" value="UniProtKB-EC"/>
</dbReference>
<sequence length="398" mass="43689">MVATAWANAREQVSLDPAVTNLNAGSCGPLPRPVFDRVTALRARMAAGPMDFLSRQLPPLLWTARERLAGYLGARPERLAFATNVTGAVNLVASSVQPHLAAGGEILLSDQEYAPMRWCWERVARHQGLVVRTFRLPVQPLDPDEVVEAATAAMGPRTRLLFFSHVVSSTGLVLPATRLCEEARRRGVLTVVDGAQAPGFTDLDLAALPCDYYAGSGHKWLLAPTGVGFLHFAEDQAGVLRPPQVSWGYRPDGENPSDERNRFGSTDRLRNLECEGTRDLCPWLAVPSAIDFQAGLGHGRVRERMRELAAFTRERLSGWRGLEPVTPAHPGLSGAMTAFRLPPGTDTAGLRHGLWDRFRIDVPVLDRPDGPLLRVSTHFYNTETEVERLAEALKELSK</sequence>
<keyword evidence="2" id="KW-0663">Pyridoxal phosphate</keyword>
<evidence type="ECO:0000256" key="2">
    <source>
        <dbReference type="ARBA" id="ARBA00022898"/>
    </source>
</evidence>
<evidence type="ECO:0000256" key="5">
    <source>
        <dbReference type="RuleBase" id="RU004504"/>
    </source>
</evidence>
<feature type="region of interest" description="Disordered" evidence="6">
    <location>
        <begin position="243"/>
        <end position="264"/>
    </location>
</feature>
<feature type="domain" description="Aminotransferase class V" evidence="7">
    <location>
        <begin position="50"/>
        <end position="389"/>
    </location>
</feature>
<dbReference type="InterPro" id="IPR020578">
    <property type="entry name" value="Aminotrans_V_PyrdxlP_BS"/>
</dbReference>
<evidence type="ECO:0000256" key="1">
    <source>
        <dbReference type="ARBA" id="ARBA00001933"/>
    </source>
</evidence>
<dbReference type="SUPFAM" id="SSF53383">
    <property type="entry name" value="PLP-dependent transferases"/>
    <property type="match status" value="1"/>
</dbReference>
<protein>
    <submittedName>
        <fullName evidence="8">Isopenicillin-N epimerase</fullName>
        <ecNumber evidence="8">5.1.1.17</ecNumber>
    </submittedName>
</protein>
<gene>
    <name evidence="8" type="ORF">JOM49_006451</name>
</gene>
<dbReference type="RefSeq" id="WP_209667878.1">
    <property type="nucleotide sequence ID" value="NZ_JAGGMS010000001.1"/>
</dbReference>
<comment type="caution">
    <text evidence="8">The sequence shown here is derived from an EMBL/GenBank/DDBJ whole genome shotgun (WGS) entry which is preliminary data.</text>
</comment>
<dbReference type="InterPro" id="IPR015421">
    <property type="entry name" value="PyrdxlP-dep_Trfase_major"/>
</dbReference>
<dbReference type="InterPro" id="IPR015424">
    <property type="entry name" value="PyrdxlP-dep_Trfase"/>
</dbReference>
<proteinExistence type="inferred from homology"/>
<dbReference type="PROSITE" id="PS00595">
    <property type="entry name" value="AA_TRANSFER_CLASS_5"/>
    <property type="match status" value="1"/>
</dbReference>
<name>A0ABS4Q1A5_9PSEU</name>
<evidence type="ECO:0000313" key="9">
    <source>
        <dbReference type="Proteomes" id="UP000741013"/>
    </source>
</evidence>
<evidence type="ECO:0000256" key="4">
    <source>
        <dbReference type="RuleBase" id="RU004075"/>
    </source>
</evidence>
<comment type="cofactor">
    <cofactor evidence="1 5">
        <name>pyridoxal 5'-phosphate</name>
        <dbReference type="ChEBI" id="CHEBI:597326"/>
    </cofactor>
</comment>
<evidence type="ECO:0000313" key="8">
    <source>
        <dbReference type="EMBL" id="MBP2184925.1"/>
    </source>
</evidence>
<keyword evidence="8" id="KW-0413">Isomerase</keyword>
<keyword evidence="9" id="KW-1185">Reference proteome</keyword>
<dbReference type="Gene3D" id="3.40.640.10">
    <property type="entry name" value="Type I PLP-dependent aspartate aminotransferase-like (Major domain)"/>
    <property type="match status" value="1"/>
</dbReference>
<dbReference type="Proteomes" id="UP000741013">
    <property type="component" value="Unassembled WGS sequence"/>
</dbReference>
<dbReference type="Gene3D" id="3.90.1150.10">
    <property type="entry name" value="Aspartate Aminotransferase, domain 1"/>
    <property type="match status" value="1"/>
</dbReference>
<organism evidence="8 9">
    <name type="scientific">Amycolatopsis magusensis</name>
    <dbReference type="NCBI Taxonomy" id="882444"/>
    <lineage>
        <taxon>Bacteria</taxon>
        <taxon>Bacillati</taxon>
        <taxon>Actinomycetota</taxon>
        <taxon>Actinomycetes</taxon>
        <taxon>Pseudonocardiales</taxon>
        <taxon>Pseudonocardiaceae</taxon>
        <taxon>Amycolatopsis</taxon>
    </lineage>
</organism>